<dbReference type="AlphaFoldDB" id="U9TTH9"/>
<proteinExistence type="predicted"/>
<dbReference type="EMBL" id="KI287884">
    <property type="protein sequence ID" value="ESA09623.1"/>
    <property type="molecule type" value="Genomic_DNA"/>
</dbReference>
<evidence type="ECO:0000313" key="1">
    <source>
        <dbReference type="EMBL" id="ESA09623.1"/>
    </source>
</evidence>
<reference evidence="1" key="1">
    <citation type="submission" date="2013-07" db="EMBL/GenBank/DDBJ databases">
        <title>The genome of an arbuscular mycorrhizal fungus provides insights into the evolution of the oldest plant symbiosis.</title>
        <authorList>
            <consortium name="DOE Joint Genome Institute"/>
            <person name="Tisserant E."/>
            <person name="Malbreil M."/>
            <person name="Kuo A."/>
            <person name="Kohler A."/>
            <person name="Symeonidi A."/>
            <person name="Balestrini R."/>
            <person name="Charron P."/>
            <person name="Duensing N."/>
            <person name="Frei-dit-Frey N."/>
            <person name="Gianinazzi-Pearson V."/>
            <person name="Gilbert B."/>
            <person name="Handa Y."/>
            <person name="Hijri M."/>
            <person name="Kaul R."/>
            <person name="Kawaguchi M."/>
            <person name="Krajinski F."/>
            <person name="Lammers P."/>
            <person name="Lapierre D."/>
            <person name="Masclaux F.G."/>
            <person name="Murat C."/>
            <person name="Morin E."/>
            <person name="Ndikumana S."/>
            <person name="Pagni M."/>
            <person name="Petitpierre D."/>
            <person name="Requena N."/>
            <person name="Rosikiewicz P."/>
            <person name="Riley R."/>
            <person name="Saito K."/>
            <person name="San Clemente H."/>
            <person name="Shapiro H."/>
            <person name="van Tuinen D."/>
            <person name="Becard G."/>
            <person name="Bonfante P."/>
            <person name="Paszkowski U."/>
            <person name="Shachar-Hill Y."/>
            <person name="Young J.P."/>
            <person name="Sanders I.R."/>
            <person name="Henrissat B."/>
            <person name="Rensing S.A."/>
            <person name="Grigoriev I.V."/>
            <person name="Corradi N."/>
            <person name="Roux C."/>
            <person name="Martin F."/>
        </authorList>
    </citation>
    <scope>NUCLEOTIDE SEQUENCE</scope>
    <source>
        <strain evidence="1">DAOM 197198</strain>
    </source>
</reference>
<sequence>MEEAGWISIKGCFVTMFCNILVGKFSEAPYLLSRVKEDFIDQILIIAVPDLPTVAVVRGVITYGLNVEII</sequence>
<name>U9TTH9_RHIID</name>
<protein>
    <submittedName>
        <fullName evidence="1">Uncharacterized protein</fullName>
    </submittedName>
</protein>
<organism evidence="1">
    <name type="scientific">Rhizophagus irregularis (strain DAOM 181602 / DAOM 197198 / MUCL 43194)</name>
    <name type="common">Arbuscular mycorrhizal fungus</name>
    <name type="synonym">Glomus intraradices</name>
    <dbReference type="NCBI Taxonomy" id="747089"/>
    <lineage>
        <taxon>Eukaryota</taxon>
        <taxon>Fungi</taxon>
        <taxon>Fungi incertae sedis</taxon>
        <taxon>Mucoromycota</taxon>
        <taxon>Glomeromycotina</taxon>
        <taxon>Glomeromycetes</taxon>
        <taxon>Glomerales</taxon>
        <taxon>Glomeraceae</taxon>
        <taxon>Rhizophagus</taxon>
    </lineage>
</organism>
<dbReference type="VEuPathDB" id="FungiDB:RhiirFUN_008358"/>
<dbReference type="HOGENOM" id="CLU_2759098_0_0_1"/>
<accession>U9TTH9</accession>
<gene>
    <name evidence="1" type="ORF">GLOINDRAFT_30320</name>
</gene>